<keyword evidence="6 7" id="KW-0413">Isomerase</keyword>
<dbReference type="EMBL" id="JAAZCD010000215">
    <property type="protein sequence ID" value="NLD32454.1"/>
    <property type="molecule type" value="Genomic_DNA"/>
</dbReference>
<protein>
    <recommendedName>
        <fullName evidence="3 7">Mannose-6-phosphate isomerase</fullName>
        <ecNumber evidence="3 7">5.3.1.8</ecNumber>
    </recommendedName>
</protein>
<sequence length="320" mass="35255">MQEPLFIQPVLQEKIWGGTKLRDIYGYDIPSDHTGECWAISAHPDGTGAVENGTYAGTKLDVLYAEHPELFENPTSPVFPLLTKIIDAAEALSVQVHPDDAYGLKHEGELGKTECWYIIDADDDAEIIYGHNAQTKEQFSEMVAAGDWEGLLRHVKVKKGDFFFVPSGTIHAIGGGITILETQQSSNTTYRVYDFDRKDDQGNTRDLHIQQSIDVSMIPHKDPANHFETSTVDGNTVTTFIESDYFTVYKWNILSELAFKKTAPYTLGSVIEGSGSLTVAGKVYPLHKGDHFILPATVSAWTLSGSNMELIASTPGPKNS</sequence>
<evidence type="ECO:0000256" key="2">
    <source>
        <dbReference type="ARBA" id="ARBA00010772"/>
    </source>
</evidence>
<proteinExistence type="inferred from homology"/>
<evidence type="ECO:0000313" key="13">
    <source>
        <dbReference type="Proteomes" id="UP000589373"/>
    </source>
</evidence>
<evidence type="ECO:0000256" key="6">
    <source>
        <dbReference type="ARBA" id="ARBA00023235"/>
    </source>
</evidence>
<dbReference type="PANTHER" id="PTHR42742">
    <property type="entry name" value="TRANSCRIPTIONAL REPRESSOR MPRA"/>
    <property type="match status" value="1"/>
</dbReference>
<feature type="binding site" evidence="8">
    <location>
        <position position="114"/>
    </location>
    <ligand>
        <name>Zn(2+)</name>
        <dbReference type="ChEBI" id="CHEBI:29105"/>
    </ligand>
</feature>
<evidence type="ECO:0000256" key="9">
    <source>
        <dbReference type="PIRSR" id="PIRSR036894-2"/>
    </source>
</evidence>
<dbReference type="GO" id="GO:0005975">
    <property type="term" value="P:carbohydrate metabolic process"/>
    <property type="evidence" value="ECO:0007669"/>
    <property type="project" value="UniProtKB-UniRule"/>
</dbReference>
<comment type="caution">
    <text evidence="12">The sequence shown here is derived from an EMBL/GenBank/DDBJ whole genome shotgun (WGS) entry which is preliminary data.</text>
</comment>
<dbReference type="AlphaFoldDB" id="A0A847D7S3"/>
<dbReference type="Pfam" id="PF20511">
    <property type="entry name" value="PMI_typeI_cat"/>
    <property type="match status" value="1"/>
</dbReference>
<dbReference type="InterPro" id="IPR046457">
    <property type="entry name" value="PMI_typeI_cat"/>
</dbReference>
<evidence type="ECO:0000259" key="10">
    <source>
        <dbReference type="Pfam" id="PF20511"/>
    </source>
</evidence>
<evidence type="ECO:0000256" key="4">
    <source>
        <dbReference type="ARBA" id="ARBA00022723"/>
    </source>
</evidence>
<feature type="domain" description="Phosphomannose isomerase type I catalytic" evidence="10">
    <location>
        <begin position="6"/>
        <end position="106"/>
    </location>
</feature>
<evidence type="ECO:0000259" key="11">
    <source>
        <dbReference type="Pfam" id="PF21621"/>
    </source>
</evidence>
<evidence type="ECO:0000256" key="8">
    <source>
        <dbReference type="PIRSR" id="PIRSR036894-1"/>
    </source>
</evidence>
<dbReference type="CDD" id="cd07010">
    <property type="entry name" value="cupin_PMI_type_I_N_bac"/>
    <property type="match status" value="1"/>
</dbReference>
<accession>A0A847D7S3</accession>
<keyword evidence="4 7" id="KW-0479">Metal-binding</keyword>
<name>A0A847D7S3_9LACT</name>
<dbReference type="InterPro" id="IPR051804">
    <property type="entry name" value="Carb_Metab_Reg_Kinase/Isom"/>
</dbReference>
<feature type="binding site" evidence="8">
    <location>
        <position position="171"/>
    </location>
    <ligand>
        <name>Zn(2+)</name>
        <dbReference type="ChEBI" id="CHEBI:29105"/>
    </ligand>
</feature>
<dbReference type="InterPro" id="IPR011051">
    <property type="entry name" value="RmlC_Cupin_sf"/>
</dbReference>
<comment type="cofactor">
    <cofactor evidence="8">
        <name>Zn(2+)</name>
        <dbReference type="ChEBI" id="CHEBI:29105"/>
    </cofactor>
    <text evidence="8">Binds 1 zinc ion per subunit.</text>
</comment>
<reference evidence="12 13" key="1">
    <citation type="journal article" date="2020" name="Biotechnol. Biofuels">
        <title>New insights from the biogas microbiome by comprehensive genome-resolved metagenomics of nearly 1600 species originating from multiple anaerobic digesters.</title>
        <authorList>
            <person name="Campanaro S."/>
            <person name="Treu L."/>
            <person name="Rodriguez-R L.M."/>
            <person name="Kovalovszki A."/>
            <person name="Ziels R.M."/>
            <person name="Maus I."/>
            <person name="Zhu X."/>
            <person name="Kougias P.G."/>
            <person name="Basile A."/>
            <person name="Luo G."/>
            <person name="Schluter A."/>
            <person name="Konstantinidis K.T."/>
            <person name="Angelidaki I."/>
        </authorList>
    </citation>
    <scope>NUCLEOTIDE SEQUENCE [LARGE SCALE GENOMIC DNA]</scope>
    <source>
        <strain evidence="12">AS07pgkLD_105</strain>
    </source>
</reference>
<feature type="binding site" evidence="8">
    <location>
        <position position="97"/>
    </location>
    <ligand>
        <name>Zn(2+)</name>
        <dbReference type="ChEBI" id="CHEBI:29105"/>
    </ligand>
</feature>
<dbReference type="PIRSF" id="PIRSF036894">
    <property type="entry name" value="PMI_Firm_short"/>
    <property type="match status" value="1"/>
</dbReference>
<evidence type="ECO:0000256" key="7">
    <source>
        <dbReference type="PIRNR" id="PIRNR036894"/>
    </source>
</evidence>
<dbReference type="InterPro" id="IPR014628">
    <property type="entry name" value="Man6P_isomerase_Firm_short"/>
</dbReference>
<dbReference type="EC" id="5.3.1.8" evidence="3 7"/>
<keyword evidence="5 7" id="KW-0862">Zinc</keyword>
<dbReference type="PANTHER" id="PTHR42742:SF3">
    <property type="entry name" value="FRUCTOKINASE"/>
    <property type="match status" value="1"/>
</dbReference>
<comment type="similarity">
    <text evidence="2 7">Belongs to the mannose-6-phosphate isomerase type 1 family.</text>
</comment>
<dbReference type="Gene3D" id="2.60.120.10">
    <property type="entry name" value="Jelly Rolls"/>
    <property type="match status" value="2"/>
</dbReference>
<feature type="active site" evidence="9">
    <location>
        <position position="191"/>
    </location>
</feature>
<organism evidence="12 13">
    <name type="scientific">Trichococcus flocculiformis</name>
    <dbReference type="NCBI Taxonomy" id="82803"/>
    <lineage>
        <taxon>Bacteria</taxon>
        <taxon>Bacillati</taxon>
        <taxon>Bacillota</taxon>
        <taxon>Bacilli</taxon>
        <taxon>Lactobacillales</taxon>
        <taxon>Carnobacteriaceae</taxon>
        <taxon>Trichococcus</taxon>
    </lineage>
</organism>
<dbReference type="InterPro" id="IPR014710">
    <property type="entry name" value="RmlC-like_jellyroll"/>
</dbReference>
<evidence type="ECO:0000313" key="12">
    <source>
        <dbReference type="EMBL" id="NLD32454.1"/>
    </source>
</evidence>
<dbReference type="NCBIfam" id="TIGR00218">
    <property type="entry name" value="manA"/>
    <property type="match status" value="1"/>
</dbReference>
<dbReference type="Pfam" id="PF21621">
    <property type="entry name" value="MPI_cupin_dom"/>
    <property type="match status" value="1"/>
</dbReference>
<evidence type="ECO:0000256" key="1">
    <source>
        <dbReference type="ARBA" id="ARBA00000757"/>
    </source>
</evidence>
<comment type="catalytic activity">
    <reaction evidence="1 7">
        <text>D-mannose 6-phosphate = D-fructose 6-phosphate</text>
        <dbReference type="Rhea" id="RHEA:12356"/>
        <dbReference type="ChEBI" id="CHEBI:58735"/>
        <dbReference type="ChEBI" id="CHEBI:61527"/>
        <dbReference type="EC" id="5.3.1.8"/>
    </reaction>
</comment>
<dbReference type="InterPro" id="IPR001250">
    <property type="entry name" value="Man6P_Isoase-1"/>
</dbReference>
<dbReference type="InterPro" id="IPR049071">
    <property type="entry name" value="MPI_cupin_dom"/>
</dbReference>
<gene>
    <name evidence="12" type="primary">manA</name>
    <name evidence="12" type="ORF">GX662_09425</name>
</gene>
<dbReference type="RefSeq" id="WP_276647073.1">
    <property type="nucleotide sequence ID" value="NZ_JAAZCD010000215.1"/>
</dbReference>
<dbReference type="Proteomes" id="UP000589373">
    <property type="component" value="Unassembled WGS sequence"/>
</dbReference>
<dbReference type="GO" id="GO:0004476">
    <property type="term" value="F:mannose-6-phosphate isomerase activity"/>
    <property type="evidence" value="ECO:0007669"/>
    <property type="project" value="UniProtKB-UniRule"/>
</dbReference>
<dbReference type="SUPFAM" id="SSF51182">
    <property type="entry name" value="RmlC-like cupins"/>
    <property type="match status" value="1"/>
</dbReference>
<feature type="domain" description="Mannose-6-phosphate isomerase cupin" evidence="11">
    <location>
        <begin position="237"/>
        <end position="314"/>
    </location>
</feature>
<evidence type="ECO:0000256" key="3">
    <source>
        <dbReference type="ARBA" id="ARBA00011956"/>
    </source>
</evidence>
<evidence type="ECO:0000256" key="5">
    <source>
        <dbReference type="ARBA" id="ARBA00022833"/>
    </source>
</evidence>
<dbReference type="GO" id="GO:0008270">
    <property type="term" value="F:zinc ion binding"/>
    <property type="evidence" value="ECO:0007669"/>
    <property type="project" value="UniProtKB-UniRule"/>
</dbReference>